<proteinExistence type="predicted"/>
<feature type="compositionally biased region" description="Basic and acidic residues" evidence="1">
    <location>
        <begin position="33"/>
        <end position="43"/>
    </location>
</feature>
<dbReference type="AlphaFoldDB" id="A0AAD2G2Y6"/>
<sequence length="166" mass="19702">MPAHPEQRNQEQEQQEQEQQEQDEQQEQMPARPEQRNQVHDQARQGVQQDGHQVQNFLEFTPRQQHTWLRAQCDWWFVVADHFQPMTYTTVEIAISMLCDYMMYSGRLHELPMDHGLPMGNNSTLPTSWESIIWHLKSFEDAATTKTMEERYIFICYCLPVTSTEG</sequence>
<feature type="region of interest" description="Disordered" evidence="1">
    <location>
        <begin position="1"/>
        <end position="49"/>
    </location>
</feature>
<reference evidence="2" key="1">
    <citation type="submission" date="2023-08" db="EMBL/GenBank/DDBJ databases">
        <authorList>
            <person name="Audoor S."/>
            <person name="Bilcke G."/>
        </authorList>
    </citation>
    <scope>NUCLEOTIDE SEQUENCE</scope>
</reference>
<protein>
    <submittedName>
        <fullName evidence="2">Uncharacterized protein</fullName>
    </submittedName>
</protein>
<dbReference type="Proteomes" id="UP001295423">
    <property type="component" value="Unassembled WGS sequence"/>
</dbReference>
<comment type="caution">
    <text evidence="2">The sequence shown here is derived from an EMBL/GenBank/DDBJ whole genome shotgun (WGS) entry which is preliminary data.</text>
</comment>
<evidence type="ECO:0000313" key="2">
    <source>
        <dbReference type="EMBL" id="CAJ1960881.1"/>
    </source>
</evidence>
<gene>
    <name evidence="2" type="ORF">CYCCA115_LOCUS18935</name>
</gene>
<evidence type="ECO:0000256" key="1">
    <source>
        <dbReference type="SAM" id="MobiDB-lite"/>
    </source>
</evidence>
<organism evidence="2 3">
    <name type="scientific">Cylindrotheca closterium</name>
    <dbReference type="NCBI Taxonomy" id="2856"/>
    <lineage>
        <taxon>Eukaryota</taxon>
        <taxon>Sar</taxon>
        <taxon>Stramenopiles</taxon>
        <taxon>Ochrophyta</taxon>
        <taxon>Bacillariophyta</taxon>
        <taxon>Bacillariophyceae</taxon>
        <taxon>Bacillariophycidae</taxon>
        <taxon>Bacillariales</taxon>
        <taxon>Bacillariaceae</taxon>
        <taxon>Cylindrotheca</taxon>
    </lineage>
</organism>
<evidence type="ECO:0000313" key="3">
    <source>
        <dbReference type="Proteomes" id="UP001295423"/>
    </source>
</evidence>
<feature type="compositionally biased region" description="Acidic residues" evidence="1">
    <location>
        <begin position="13"/>
        <end position="26"/>
    </location>
</feature>
<name>A0AAD2G2Y6_9STRA</name>
<accession>A0AAD2G2Y6</accession>
<feature type="compositionally biased region" description="Basic and acidic residues" evidence="1">
    <location>
        <begin position="1"/>
        <end position="11"/>
    </location>
</feature>
<keyword evidence="3" id="KW-1185">Reference proteome</keyword>
<dbReference type="EMBL" id="CAKOGP040002077">
    <property type="protein sequence ID" value="CAJ1960881.1"/>
    <property type="molecule type" value="Genomic_DNA"/>
</dbReference>